<dbReference type="InterPro" id="IPR036097">
    <property type="entry name" value="HisK_dim/P_sf"/>
</dbReference>
<keyword evidence="6 11" id="KW-0812">Transmembrane</keyword>
<organism evidence="14 15">
    <name type="scientific">Sphingomonas lycopersici</name>
    <dbReference type="NCBI Taxonomy" id="2951807"/>
    <lineage>
        <taxon>Bacteria</taxon>
        <taxon>Pseudomonadati</taxon>
        <taxon>Pseudomonadota</taxon>
        <taxon>Alphaproteobacteria</taxon>
        <taxon>Sphingomonadales</taxon>
        <taxon>Sphingomonadaceae</taxon>
        <taxon>Sphingomonas</taxon>
    </lineage>
</organism>
<evidence type="ECO:0000313" key="15">
    <source>
        <dbReference type="Proteomes" id="UP001165565"/>
    </source>
</evidence>
<dbReference type="AlphaFoldDB" id="A0AA42CUY4"/>
<evidence type="ECO:0000259" key="12">
    <source>
        <dbReference type="PROSITE" id="PS50109"/>
    </source>
</evidence>
<dbReference type="SMART" id="SM00304">
    <property type="entry name" value="HAMP"/>
    <property type="match status" value="1"/>
</dbReference>
<dbReference type="Gene3D" id="1.10.287.130">
    <property type="match status" value="1"/>
</dbReference>
<dbReference type="InterPro" id="IPR050428">
    <property type="entry name" value="TCS_sensor_his_kinase"/>
</dbReference>
<evidence type="ECO:0000313" key="14">
    <source>
        <dbReference type="EMBL" id="MCW6535938.1"/>
    </source>
</evidence>
<protein>
    <recommendedName>
        <fullName evidence="3">histidine kinase</fullName>
        <ecNumber evidence="3">2.7.13.3</ecNumber>
    </recommendedName>
</protein>
<dbReference type="Gene3D" id="6.10.340.10">
    <property type="match status" value="1"/>
</dbReference>
<sequence>MPARLRRSTFGLVAAATILLALATVAIGAIAYEITHEALEKQLDHRIAAETHSLIAESGGRLPGIAAAIRRRSAAQSTSSLDYILVARDGGTIIATIAATLPDRPGFEEFLHYHRDNRTGVAQALTTRLPDGTLVVAADRSDLAEIDHILAMLFASALAAMLVAGIAAAATIGWVTRRRLGRIDAAAQAIIAGDLARRVPQDGSNSEFDRLATTLNRMLDRIGGLIENLRQVSSDVAHDLRTPLTRLHHRLETAIAETDPGRQVDAIEAARTEAAELLGIFAALLRIAELEGSAECLPREPVGISALIEQMGETYAPDFEAADMHFTWSSDHDLEVHGDRRLLSQALANLLDNALNHTPAGTSILLEAKARNSVVEIAVSDDGPGIALADPAGLFRRFARGERARATPGHGLGLSLVAAVAAAMGGGATISTRNGFVVTLSLPIR</sequence>
<dbReference type="Pfam" id="PF02518">
    <property type="entry name" value="HATPase_c"/>
    <property type="match status" value="1"/>
</dbReference>
<evidence type="ECO:0000256" key="7">
    <source>
        <dbReference type="ARBA" id="ARBA00022777"/>
    </source>
</evidence>
<dbReference type="SUPFAM" id="SSF47384">
    <property type="entry name" value="Homodimeric domain of signal transducing histidine kinase"/>
    <property type="match status" value="1"/>
</dbReference>
<dbReference type="Proteomes" id="UP001165565">
    <property type="component" value="Unassembled WGS sequence"/>
</dbReference>
<proteinExistence type="predicted"/>
<keyword evidence="5" id="KW-0808">Transferase</keyword>
<dbReference type="InterPro" id="IPR003660">
    <property type="entry name" value="HAMP_dom"/>
</dbReference>
<dbReference type="SMART" id="SM00387">
    <property type="entry name" value="HATPase_c"/>
    <property type="match status" value="1"/>
</dbReference>
<evidence type="ECO:0000256" key="1">
    <source>
        <dbReference type="ARBA" id="ARBA00000085"/>
    </source>
</evidence>
<feature type="domain" description="HAMP" evidence="13">
    <location>
        <begin position="174"/>
        <end position="227"/>
    </location>
</feature>
<evidence type="ECO:0000256" key="4">
    <source>
        <dbReference type="ARBA" id="ARBA00022553"/>
    </source>
</evidence>
<dbReference type="GO" id="GO:0005886">
    <property type="term" value="C:plasma membrane"/>
    <property type="evidence" value="ECO:0007669"/>
    <property type="project" value="TreeGrafter"/>
</dbReference>
<evidence type="ECO:0000256" key="3">
    <source>
        <dbReference type="ARBA" id="ARBA00012438"/>
    </source>
</evidence>
<dbReference type="PROSITE" id="PS50109">
    <property type="entry name" value="HIS_KIN"/>
    <property type="match status" value="1"/>
</dbReference>
<keyword evidence="10 11" id="KW-0472">Membrane</keyword>
<feature type="transmembrane region" description="Helical" evidence="11">
    <location>
        <begin position="149"/>
        <end position="175"/>
    </location>
</feature>
<dbReference type="EC" id="2.7.13.3" evidence="3"/>
<keyword evidence="4" id="KW-0597">Phosphoprotein</keyword>
<keyword evidence="7 14" id="KW-0418">Kinase</keyword>
<evidence type="ECO:0000256" key="8">
    <source>
        <dbReference type="ARBA" id="ARBA00022989"/>
    </source>
</evidence>
<evidence type="ECO:0000256" key="11">
    <source>
        <dbReference type="SAM" id="Phobius"/>
    </source>
</evidence>
<dbReference type="EMBL" id="JANFAV010000010">
    <property type="protein sequence ID" value="MCW6535938.1"/>
    <property type="molecule type" value="Genomic_DNA"/>
</dbReference>
<keyword evidence="8 11" id="KW-1133">Transmembrane helix</keyword>
<comment type="catalytic activity">
    <reaction evidence="1">
        <text>ATP + protein L-histidine = ADP + protein N-phospho-L-histidine.</text>
        <dbReference type="EC" id="2.7.13.3"/>
    </reaction>
</comment>
<dbReference type="Pfam" id="PF00512">
    <property type="entry name" value="HisKA"/>
    <property type="match status" value="1"/>
</dbReference>
<dbReference type="CDD" id="cd00082">
    <property type="entry name" value="HisKA"/>
    <property type="match status" value="1"/>
</dbReference>
<comment type="subcellular location">
    <subcellularLocation>
        <location evidence="2">Membrane</location>
    </subcellularLocation>
</comment>
<keyword evidence="15" id="KW-1185">Reference proteome</keyword>
<dbReference type="GO" id="GO:0000155">
    <property type="term" value="F:phosphorelay sensor kinase activity"/>
    <property type="evidence" value="ECO:0007669"/>
    <property type="project" value="InterPro"/>
</dbReference>
<dbReference type="PANTHER" id="PTHR45436:SF8">
    <property type="entry name" value="HISTIDINE KINASE"/>
    <property type="match status" value="1"/>
</dbReference>
<evidence type="ECO:0000259" key="13">
    <source>
        <dbReference type="PROSITE" id="PS50885"/>
    </source>
</evidence>
<dbReference type="PANTHER" id="PTHR45436">
    <property type="entry name" value="SENSOR HISTIDINE KINASE YKOH"/>
    <property type="match status" value="1"/>
</dbReference>
<accession>A0AA42CUY4</accession>
<gene>
    <name evidence="14" type="ORF">NEE01_14230</name>
</gene>
<dbReference type="InterPro" id="IPR004358">
    <property type="entry name" value="Sig_transdc_His_kin-like_C"/>
</dbReference>
<evidence type="ECO:0000256" key="9">
    <source>
        <dbReference type="ARBA" id="ARBA00023012"/>
    </source>
</evidence>
<evidence type="ECO:0000256" key="2">
    <source>
        <dbReference type="ARBA" id="ARBA00004370"/>
    </source>
</evidence>
<dbReference type="InterPro" id="IPR003594">
    <property type="entry name" value="HATPase_dom"/>
</dbReference>
<dbReference type="RefSeq" id="WP_265269374.1">
    <property type="nucleotide sequence ID" value="NZ_JANFAV010000010.1"/>
</dbReference>
<dbReference type="SMART" id="SM00388">
    <property type="entry name" value="HisKA"/>
    <property type="match status" value="1"/>
</dbReference>
<reference evidence="14" key="1">
    <citation type="submission" date="2022-06" db="EMBL/GenBank/DDBJ databases">
        <title>Sphingomonas sp. nov. isolated from rhizosphere soil of tomato.</title>
        <authorList>
            <person name="Dong H."/>
            <person name="Gao R."/>
        </authorList>
    </citation>
    <scope>NUCLEOTIDE SEQUENCE</scope>
    <source>
        <strain evidence="14">MMSM24</strain>
    </source>
</reference>
<dbReference type="PROSITE" id="PS50885">
    <property type="entry name" value="HAMP"/>
    <property type="match status" value="1"/>
</dbReference>
<dbReference type="CDD" id="cd00075">
    <property type="entry name" value="HATPase"/>
    <property type="match status" value="1"/>
</dbReference>
<keyword evidence="9" id="KW-0902">Two-component regulatory system</keyword>
<dbReference type="PRINTS" id="PR00344">
    <property type="entry name" value="BCTRLSENSOR"/>
</dbReference>
<dbReference type="Pfam" id="PF00672">
    <property type="entry name" value="HAMP"/>
    <property type="match status" value="1"/>
</dbReference>
<evidence type="ECO:0000256" key="5">
    <source>
        <dbReference type="ARBA" id="ARBA00022679"/>
    </source>
</evidence>
<dbReference type="SUPFAM" id="SSF55874">
    <property type="entry name" value="ATPase domain of HSP90 chaperone/DNA topoisomerase II/histidine kinase"/>
    <property type="match status" value="1"/>
</dbReference>
<dbReference type="InterPro" id="IPR005467">
    <property type="entry name" value="His_kinase_dom"/>
</dbReference>
<dbReference type="InterPro" id="IPR036890">
    <property type="entry name" value="HATPase_C_sf"/>
</dbReference>
<dbReference type="Gene3D" id="3.30.565.10">
    <property type="entry name" value="Histidine kinase-like ATPase, C-terminal domain"/>
    <property type="match status" value="1"/>
</dbReference>
<dbReference type="SUPFAM" id="SSF158472">
    <property type="entry name" value="HAMP domain-like"/>
    <property type="match status" value="1"/>
</dbReference>
<dbReference type="InterPro" id="IPR003661">
    <property type="entry name" value="HisK_dim/P_dom"/>
</dbReference>
<feature type="domain" description="Histidine kinase" evidence="12">
    <location>
        <begin position="235"/>
        <end position="445"/>
    </location>
</feature>
<comment type="caution">
    <text evidence="14">The sequence shown here is derived from an EMBL/GenBank/DDBJ whole genome shotgun (WGS) entry which is preliminary data.</text>
</comment>
<name>A0AA42CUY4_9SPHN</name>
<evidence type="ECO:0000256" key="6">
    <source>
        <dbReference type="ARBA" id="ARBA00022692"/>
    </source>
</evidence>
<evidence type="ECO:0000256" key="10">
    <source>
        <dbReference type="ARBA" id="ARBA00023136"/>
    </source>
</evidence>
<dbReference type="CDD" id="cd06225">
    <property type="entry name" value="HAMP"/>
    <property type="match status" value="1"/>
</dbReference>